<keyword evidence="2" id="KW-1185">Reference proteome</keyword>
<accession>F4RLX0</accession>
<dbReference type="AlphaFoldDB" id="F4RLX0"/>
<name>F4RLX0_MELLP</name>
<sequence length="108" mass="12426">MNKSNFNATGTTMIHLKLSDDQGHCYEAHKTNPKESGFYPCLNLPVYYEAKYQKSQPLKSYQPSFNQEVEPNFIFIGRARDWSIQIRSPLSQLQRSLSTFGPINLIPI</sequence>
<dbReference type="GeneID" id="18922921"/>
<dbReference type="EMBL" id="GL883107">
    <property type="protein sequence ID" value="EGG06616.1"/>
    <property type="molecule type" value="Genomic_DNA"/>
</dbReference>
<reference evidence="2" key="1">
    <citation type="journal article" date="2011" name="Proc. Natl. Acad. Sci. U.S.A.">
        <title>Obligate biotrophy features unraveled by the genomic analysis of rust fungi.</title>
        <authorList>
            <person name="Duplessis S."/>
            <person name="Cuomo C.A."/>
            <person name="Lin Y.-C."/>
            <person name="Aerts A."/>
            <person name="Tisserant E."/>
            <person name="Veneault-Fourrey C."/>
            <person name="Joly D.L."/>
            <person name="Hacquard S."/>
            <person name="Amselem J."/>
            <person name="Cantarel B.L."/>
            <person name="Chiu R."/>
            <person name="Coutinho P.M."/>
            <person name="Feau N."/>
            <person name="Field M."/>
            <person name="Frey P."/>
            <person name="Gelhaye E."/>
            <person name="Goldberg J."/>
            <person name="Grabherr M.G."/>
            <person name="Kodira C.D."/>
            <person name="Kohler A."/>
            <person name="Kuees U."/>
            <person name="Lindquist E.A."/>
            <person name="Lucas S.M."/>
            <person name="Mago R."/>
            <person name="Mauceli E."/>
            <person name="Morin E."/>
            <person name="Murat C."/>
            <person name="Pangilinan J.L."/>
            <person name="Park R."/>
            <person name="Pearson M."/>
            <person name="Quesneville H."/>
            <person name="Rouhier N."/>
            <person name="Sakthikumar S."/>
            <person name="Salamov A.A."/>
            <person name="Schmutz J."/>
            <person name="Selles B."/>
            <person name="Shapiro H."/>
            <person name="Tanguay P."/>
            <person name="Tuskan G.A."/>
            <person name="Henrissat B."/>
            <person name="Van de Peer Y."/>
            <person name="Rouze P."/>
            <person name="Ellis J.G."/>
            <person name="Dodds P.N."/>
            <person name="Schein J.E."/>
            <person name="Zhong S."/>
            <person name="Hamelin R.C."/>
            <person name="Grigoriev I.V."/>
            <person name="Szabo L.J."/>
            <person name="Martin F."/>
        </authorList>
    </citation>
    <scope>NUCLEOTIDE SEQUENCE [LARGE SCALE GENOMIC DNA]</scope>
    <source>
        <strain evidence="2">98AG31 / pathotype 3-4-7</strain>
    </source>
</reference>
<protein>
    <submittedName>
        <fullName evidence="1">Uncharacterized protein</fullName>
    </submittedName>
</protein>
<dbReference type="Proteomes" id="UP000001072">
    <property type="component" value="Unassembled WGS sequence"/>
</dbReference>
<organism evidence="2">
    <name type="scientific">Melampsora larici-populina (strain 98AG31 / pathotype 3-4-7)</name>
    <name type="common">Poplar leaf rust fungus</name>
    <dbReference type="NCBI Taxonomy" id="747676"/>
    <lineage>
        <taxon>Eukaryota</taxon>
        <taxon>Fungi</taxon>
        <taxon>Dikarya</taxon>
        <taxon>Basidiomycota</taxon>
        <taxon>Pucciniomycotina</taxon>
        <taxon>Pucciniomycetes</taxon>
        <taxon>Pucciniales</taxon>
        <taxon>Melampsoraceae</taxon>
        <taxon>Melampsora</taxon>
    </lineage>
</organism>
<proteinExistence type="predicted"/>
<gene>
    <name evidence="1" type="ORF">MELLADRAFT_106561</name>
</gene>
<dbReference type="RefSeq" id="XP_007410056.1">
    <property type="nucleotide sequence ID" value="XM_007409994.1"/>
</dbReference>
<dbReference type="HOGENOM" id="CLU_2197521_0_0_1"/>
<evidence type="ECO:0000313" key="2">
    <source>
        <dbReference type="Proteomes" id="UP000001072"/>
    </source>
</evidence>
<dbReference type="VEuPathDB" id="FungiDB:MELLADRAFT_106561"/>
<dbReference type="KEGG" id="mlr:MELLADRAFT_106561"/>
<evidence type="ECO:0000313" key="1">
    <source>
        <dbReference type="EMBL" id="EGG06616.1"/>
    </source>
</evidence>
<dbReference type="InParanoid" id="F4RLX0"/>